<name>A0A2P6N806_9EUKA</name>
<dbReference type="Proteomes" id="UP000241769">
    <property type="component" value="Unassembled WGS sequence"/>
</dbReference>
<dbReference type="PANTHER" id="PTHR17985:SF8">
    <property type="entry name" value="TRANSPORT AND GOLGI ORGANIZATION PROTEIN 2 HOMOLOG"/>
    <property type="match status" value="1"/>
</dbReference>
<keyword evidence="2" id="KW-1185">Reference proteome</keyword>
<accession>A0A2P6N806</accession>
<organism evidence="1 2">
    <name type="scientific">Planoprotostelium fungivorum</name>
    <dbReference type="NCBI Taxonomy" id="1890364"/>
    <lineage>
        <taxon>Eukaryota</taxon>
        <taxon>Amoebozoa</taxon>
        <taxon>Evosea</taxon>
        <taxon>Variosea</taxon>
        <taxon>Cavosteliida</taxon>
        <taxon>Cavosteliaceae</taxon>
        <taxon>Planoprotostelium</taxon>
    </lineage>
</organism>
<dbReference type="Pfam" id="PF05742">
    <property type="entry name" value="TANGO2"/>
    <property type="match status" value="1"/>
</dbReference>
<dbReference type="EMBL" id="MDYQ01000162">
    <property type="protein sequence ID" value="PRP80083.1"/>
    <property type="molecule type" value="Genomic_DNA"/>
</dbReference>
<evidence type="ECO:0000313" key="1">
    <source>
        <dbReference type="EMBL" id="PRP80083.1"/>
    </source>
</evidence>
<dbReference type="OrthoDB" id="191601at2759"/>
<proteinExistence type="predicted"/>
<sequence length="349" mass="39522">MCIIVWAQEVHPKYRLVLVANREELFERETSSLHFWDGPTPILAGRDLKAGGTWLGVTQTGRIAALTNYRVPLDEMDKNEAKLSRGELLNDFLNGDTSPRDYMEGVSQNSHKYKDFNLVVGNLFEPLDMVYFGSRDDGGRPQLLKNGKIYGLSNAILDTNWWKLERAKDGVARVLSSESSETDEEKVAEELVERLFHQFADPQVSDQEVLPATGLPSEWERPMSSIFMPPTVLSKRASTYGTRSQAVILVGRDDSVHFVERTMSLKSLILSPTTARHGSRVQRKKGPSWIYTHYDFQLDADTTNREHPRNTLQMMREEKRDTRSAPNTPVGHPRIKMKNVMIAGSTTAV</sequence>
<dbReference type="InParanoid" id="A0A2P6N806"/>
<dbReference type="AlphaFoldDB" id="A0A2P6N806"/>
<evidence type="ECO:0000313" key="2">
    <source>
        <dbReference type="Proteomes" id="UP000241769"/>
    </source>
</evidence>
<gene>
    <name evidence="1" type="ORF">PROFUN_10766</name>
</gene>
<dbReference type="PANTHER" id="PTHR17985">
    <property type="entry name" value="SER/THR-RICH PROTEIN T10 IN DGCR REGION"/>
    <property type="match status" value="1"/>
</dbReference>
<dbReference type="InterPro" id="IPR008551">
    <property type="entry name" value="TANGO2"/>
</dbReference>
<protein>
    <submittedName>
        <fullName evidence="1">Uncharacterized protein</fullName>
    </submittedName>
</protein>
<reference evidence="1 2" key="1">
    <citation type="journal article" date="2018" name="Genome Biol. Evol.">
        <title>Multiple Roots of Fruiting Body Formation in Amoebozoa.</title>
        <authorList>
            <person name="Hillmann F."/>
            <person name="Forbes G."/>
            <person name="Novohradska S."/>
            <person name="Ferling I."/>
            <person name="Riege K."/>
            <person name="Groth M."/>
            <person name="Westermann M."/>
            <person name="Marz M."/>
            <person name="Spaller T."/>
            <person name="Winckler T."/>
            <person name="Schaap P."/>
            <person name="Glockner G."/>
        </authorList>
    </citation>
    <scope>NUCLEOTIDE SEQUENCE [LARGE SCALE GENOMIC DNA]</scope>
    <source>
        <strain evidence="1 2">Jena</strain>
    </source>
</reference>
<comment type="caution">
    <text evidence="1">The sequence shown here is derived from an EMBL/GenBank/DDBJ whole genome shotgun (WGS) entry which is preliminary data.</text>
</comment>